<reference evidence="1 2" key="1">
    <citation type="submission" date="2019-08" db="EMBL/GenBank/DDBJ databases">
        <title>Whole genome of Aphis craccivora.</title>
        <authorList>
            <person name="Voronova N.V."/>
            <person name="Shulinski R.S."/>
            <person name="Bandarenka Y.V."/>
            <person name="Zhorov D.G."/>
            <person name="Warner D."/>
        </authorList>
    </citation>
    <scope>NUCLEOTIDE SEQUENCE [LARGE SCALE GENOMIC DNA]</scope>
    <source>
        <strain evidence="1">180601</strain>
        <tissue evidence="1">Whole Body</tissue>
    </source>
</reference>
<dbReference type="Proteomes" id="UP000478052">
    <property type="component" value="Unassembled WGS sequence"/>
</dbReference>
<evidence type="ECO:0000313" key="2">
    <source>
        <dbReference type="Proteomes" id="UP000478052"/>
    </source>
</evidence>
<keyword evidence="2" id="KW-1185">Reference proteome</keyword>
<sequence length="68" mass="8217">MLCQSHDFQLDEINNHESTESFVNVVSTRRNSTQRSFEIRDKFKDFFTSSVWAVPWQYEMVRRGRIND</sequence>
<name>A0A6G0Z5X6_APHCR</name>
<dbReference type="AlphaFoldDB" id="A0A6G0Z5X6"/>
<accession>A0A6G0Z5X6</accession>
<organism evidence="1 2">
    <name type="scientific">Aphis craccivora</name>
    <name type="common">Cowpea aphid</name>
    <dbReference type="NCBI Taxonomy" id="307492"/>
    <lineage>
        <taxon>Eukaryota</taxon>
        <taxon>Metazoa</taxon>
        <taxon>Ecdysozoa</taxon>
        <taxon>Arthropoda</taxon>
        <taxon>Hexapoda</taxon>
        <taxon>Insecta</taxon>
        <taxon>Pterygota</taxon>
        <taxon>Neoptera</taxon>
        <taxon>Paraneoptera</taxon>
        <taxon>Hemiptera</taxon>
        <taxon>Sternorrhyncha</taxon>
        <taxon>Aphidomorpha</taxon>
        <taxon>Aphidoidea</taxon>
        <taxon>Aphididae</taxon>
        <taxon>Aphidini</taxon>
        <taxon>Aphis</taxon>
        <taxon>Aphis</taxon>
    </lineage>
</organism>
<dbReference type="OrthoDB" id="7479758at2759"/>
<comment type="caution">
    <text evidence="1">The sequence shown here is derived from an EMBL/GenBank/DDBJ whole genome shotgun (WGS) entry which is preliminary data.</text>
</comment>
<dbReference type="EMBL" id="VUJU01001315">
    <property type="protein sequence ID" value="KAF0765840.1"/>
    <property type="molecule type" value="Genomic_DNA"/>
</dbReference>
<proteinExistence type="predicted"/>
<protein>
    <submittedName>
        <fullName evidence="1">Protein ALP1-like</fullName>
    </submittedName>
</protein>
<evidence type="ECO:0000313" key="1">
    <source>
        <dbReference type="EMBL" id="KAF0765840.1"/>
    </source>
</evidence>
<gene>
    <name evidence="1" type="ORF">FWK35_00011758</name>
</gene>